<dbReference type="Gene3D" id="2.40.50.140">
    <property type="entry name" value="Nucleic acid-binding proteins"/>
    <property type="match status" value="1"/>
</dbReference>
<dbReference type="GO" id="GO:0006422">
    <property type="term" value="P:aspartyl-tRNA aminoacylation"/>
    <property type="evidence" value="ECO:0007669"/>
    <property type="project" value="UniProtKB-UniRule"/>
</dbReference>
<dbReference type="RefSeq" id="WP_013564290.1">
    <property type="nucleotide sequence ID" value="NC_014962.1"/>
</dbReference>
<dbReference type="GO" id="GO:0003676">
    <property type="term" value="F:nucleic acid binding"/>
    <property type="evidence" value="ECO:0007669"/>
    <property type="project" value="InterPro"/>
</dbReference>
<evidence type="ECO:0000259" key="8">
    <source>
        <dbReference type="PROSITE" id="PS50862"/>
    </source>
</evidence>
<dbReference type="Gene3D" id="3.30.930.10">
    <property type="entry name" value="Bira Bifunctional Protein, Domain 2"/>
    <property type="match status" value="1"/>
</dbReference>
<dbReference type="GO" id="GO:0005524">
    <property type="term" value="F:ATP binding"/>
    <property type="evidence" value="ECO:0007669"/>
    <property type="project" value="UniProtKB-UniRule"/>
</dbReference>
<protein>
    <recommendedName>
        <fullName evidence="7">Aspartate--tRNA(Asp/Asn) ligase</fullName>
        <ecNumber evidence="7">6.1.1.23</ecNumber>
    </recommendedName>
    <alternativeName>
        <fullName evidence="7">Aspartyl-tRNA synthetase</fullName>
        <shortName evidence="7">AspRS</shortName>
    </alternativeName>
    <alternativeName>
        <fullName evidence="7">Non-discriminating aspartyl-tRNA synthetase</fullName>
        <shortName evidence="7">ND-AspRS</shortName>
    </alternativeName>
</protein>
<dbReference type="GO" id="GO:0005737">
    <property type="term" value="C:cytoplasm"/>
    <property type="evidence" value="ECO:0007669"/>
    <property type="project" value="UniProtKB-SubCell"/>
</dbReference>
<dbReference type="InterPro" id="IPR004365">
    <property type="entry name" value="NA-bd_OB_tRNA"/>
</dbReference>
<evidence type="ECO:0000256" key="4">
    <source>
        <dbReference type="ARBA" id="ARBA00022840"/>
    </source>
</evidence>
<reference key="1">
    <citation type="submission" date="2010-11" db="EMBL/GenBank/DDBJ databases">
        <title>The complete sequence of chromosome of Isophaera pallida ATCC 43644.</title>
        <authorList>
            <consortium name="US DOE Joint Genome Institute (JGI-PGF)"/>
            <person name="Lucas S."/>
            <person name="Copeland A."/>
            <person name="Lapidus A."/>
            <person name="Bruce D."/>
            <person name="Goodwin L."/>
            <person name="Pitluck S."/>
            <person name="Kyrpides N."/>
            <person name="Mavromatis K."/>
            <person name="Pagani I."/>
            <person name="Ivanova N."/>
            <person name="Saunders E."/>
            <person name="Brettin T."/>
            <person name="Detter J.C."/>
            <person name="Han C."/>
            <person name="Tapia R."/>
            <person name="Land M."/>
            <person name="Hauser L."/>
            <person name="Markowitz V."/>
            <person name="Cheng J.-F."/>
            <person name="Hugenholtz P."/>
            <person name="Woyke T."/>
            <person name="Wu D."/>
            <person name="Eisen J.A."/>
        </authorList>
    </citation>
    <scope>NUCLEOTIDE SEQUENCE</scope>
    <source>
        <strain>ATCC 43644</strain>
    </source>
</reference>
<accession>E8QY12</accession>
<evidence type="ECO:0000313" key="10">
    <source>
        <dbReference type="Proteomes" id="UP000008631"/>
    </source>
</evidence>
<keyword evidence="5 7" id="KW-0648">Protein biosynthesis</keyword>
<feature type="binding site" evidence="7">
    <location>
        <position position="176"/>
    </location>
    <ligand>
        <name>L-aspartate</name>
        <dbReference type="ChEBI" id="CHEBI:29991"/>
    </ligand>
</feature>
<dbReference type="HAMAP" id="MF_00044">
    <property type="entry name" value="Asp_tRNA_synth_type1"/>
    <property type="match status" value="1"/>
</dbReference>
<feature type="site" description="Important for tRNA non-discrimination" evidence="7">
    <location>
        <position position="83"/>
    </location>
</feature>
<organism evidence="9 10">
    <name type="scientific">Isosphaera pallida (strain ATCC 43644 / DSM 9630 / IS1B)</name>
    <dbReference type="NCBI Taxonomy" id="575540"/>
    <lineage>
        <taxon>Bacteria</taxon>
        <taxon>Pseudomonadati</taxon>
        <taxon>Planctomycetota</taxon>
        <taxon>Planctomycetia</taxon>
        <taxon>Isosphaerales</taxon>
        <taxon>Isosphaeraceae</taxon>
        <taxon>Isosphaera</taxon>
    </lineage>
</organism>
<gene>
    <name evidence="7" type="primary">aspS</name>
    <name evidence="9" type="ordered locus">Isop_1417</name>
</gene>
<dbReference type="eggNOG" id="COG0173">
    <property type="taxonomic scope" value="Bacteria"/>
</dbReference>
<evidence type="ECO:0000256" key="7">
    <source>
        <dbReference type="HAMAP-Rule" id="MF_00044"/>
    </source>
</evidence>
<comment type="caution">
    <text evidence="7">Lacks conserved residue(s) required for the propagation of feature annotation.</text>
</comment>
<sequence>MLKRTHTCGELNASHIGQTVTLNGWVDGWRDLGGLTFIDLRDRYGVTQIVFEPDDSGLQARAQELRAEWVVGVQGIVAARLPGKENPKLTTGAIEVRATALDVFNQAKTPPFDIRGVAGEANEELRLKYRFLDLRRPEQQKVLILRHRLNQTLRRVMSQHGFLEIETPILGRSTPEGARDFLVPSRIHPGAFYALPQSPQLYKQLLMVAGYDRYFQIARCFRDEDLRANRQPEFTQLDVEMSFVEFEDVLDTIELLIVELAREFAGMDLSRPLPRLDYRDAMERYGVDRPDLRFGMELHDLADLAAHTEFQVFKQALDYGYRIRGLCAPGAARYSRKDLDGLTEFVKTLGAKGLVWLKVEETGLNGPAAKFLPESIQTQLRERFQARVGDLMLIVADAEATTHQCLAALRAKLGGDLKLYDPASFHFSWVVKFPLLAWDAEEGRFVAEHHPFTMPLPEDLPLLQTDPAKVRAQAYDLVINGEEAGGGTIRCHDPAIQARIFELLGLTPDQAEEKFGFLLSALRLGAPPHGGIALGLDRLVMLFAGLTSIRDCIAFPKTAKGADLMTGAPAPVEPRQLRDLRIKTLVDPV</sequence>
<feature type="binding site" evidence="7">
    <location>
        <position position="222"/>
    </location>
    <ligand>
        <name>L-aspartate</name>
        <dbReference type="ChEBI" id="CHEBI:29991"/>
    </ligand>
</feature>
<dbReference type="InterPro" id="IPR002312">
    <property type="entry name" value="Asp/Asn-tRNA-synth_IIb"/>
</dbReference>
<dbReference type="Pfam" id="PF02938">
    <property type="entry name" value="GAD"/>
    <property type="match status" value="1"/>
</dbReference>
<keyword evidence="6 7" id="KW-0030">Aminoacyl-tRNA synthetase</keyword>
<comment type="subunit">
    <text evidence="7">Homodimer.</text>
</comment>
<dbReference type="KEGG" id="ipa:Isop_1417"/>
<dbReference type="Proteomes" id="UP000008631">
    <property type="component" value="Chromosome"/>
</dbReference>
<feature type="binding site" evidence="7">
    <location>
        <position position="449"/>
    </location>
    <ligand>
        <name>L-aspartate</name>
        <dbReference type="ChEBI" id="CHEBI:29991"/>
    </ligand>
</feature>
<dbReference type="PANTHER" id="PTHR22594">
    <property type="entry name" value="ASPARTYL/LYSYL-TRNA SYNTHETASE"/>
    <property type="match status" value="1"/>
</dbReference>
<keyword evidence="10" id="KW-1185">Reference proteome</keyword>
<dbReference type="EMBL" id="CP002353">
    <property type="protein sequence ID" value="ADV62002.1"/>
    <property type="molecule type" value="Genomic_DNA"/>
</dbReference>
<reference evidence="9 10" key="2">
    <citation type="journal article" date="2011" name="Stand. Genomic Sci.">
        <title>Complete genome sequence of Isosphaera pallida type strain (IS1B).</title>
        <authorList>
            <consortium name="US DOE Joint Genome Institute (JGI-PGF)"/>
            <person name="Goker M."/>
            <person name="Cleland D."/>
            <person name="Saunders E."/>
            <person name="Lapidus A."/>
            <person name="Nolan M."/>
            <person name="Lucas S."/>
            <person name="Hammon N."/>
            <person name="Deshpande S."/>
            <person name="Cheng J.F."/>
            <person name="Tapia R."/>
            <person name="Han C."/>
            <person name="Goodwin L."/>
            <person name="Pitluck S."/>
            <person name="Liolios K."/>
            <person name="Pagani I."/>
            <person name="Ivanova N."/>
            <person name="Mavromatis K."/>
            <person name="Pati A."/>
            <person name="Chen A."/>
            <person name="Palaniappan K."/>
            <person name="Land M."/>
            <person name="Hauser L."/>
            <person name="Chang Y.J."/>
            <person name="Jeffries C.D."/>
            <person name="Detter J.C."/>
            <person name="Beck B."/>
            <person name="Woyke T."/>
            <person name="Bristow J."/>
            <person name="Eisen J.A."/>
            <person name="Markowitz V."/>
            <person name="Hugenholtz P."/>
            <person name="Kyrpides N.C."/>
            <person name="Klenk H.P."/>
        </authorList>
    </citation>
    <scope>NUCLEOTIDE SEQUENCE [LARGE SCALE GENOMIC DNA]</scope>
    <source>
        <strain evidence="10">ATCC 43644 / DSM 9630 / IS1B</strain>
    </source>
</reference>
<dbReference type="PRINTS" id="PR01042">
    <property type="entry name" value="TRNASYNTHASP"/>
</dbReference>
<feature type="region of interest" description="Aspartate" evidence="7">
    <location>
        <begin position="200"/>
        <end position="203"/>
    </location>
</feature>
<keyword evidence="4 7" id="KW-0067">ATP-binding</keyword>
<dbReference type="NCBIfam" id="NF001750">
    <property type="entry name" value="PRK00476.1"/>
    <property type="match status" value="1"/>
</dbReference>
<evidence type="ECO:0000256" key="2">
    <source>
        <dbReference type="ARBA" id="ARBA00022598"/>
    </source>
</evidence>
<dbReference type="InterPro" id="IPR047090">
    <property type="entry name" value="AspRS_core"/>
</dbReference>
<dbReference type="CDD" id="cd00777">
    <property type="entry name" value="AspRS_core"/>
    <property type="match status" value="1"/>
</dbReference>
<feature type="binding site" evidence="7">
    <location>
        <begin position="535"/>
        <end position="538"/>
    </location>
    <ligand>
        <name>ATP</name>
        <dbReference type="ChEBI" id="CHEBI:30616"/>
    </ligand>
</feature>
<dbReference type="STRING" id="575540.Isop_1417"/>
<feature type="binding site" evidence="7">
    <location>
        <position position="231"/>
    </location>
    <ligand>
        <name>ATP</name>
        <dbReference type="ChEBI" id="CHEBI:30616"/>
    </ligand>
</feature>
<evidence type="ECO:0000256" key="6">
    <source>
        <dbReference type="ARBA" id="ARBA00023146"/>
    </source>
</evidence>
<dbReference type="InterPro" id="IPR004115">
    <property type="entry name" value="GAD-like_sf"/>
</dbReference>
<dbReference type="InterPro" id="IPR004364">
    <property type="entry name" value="Aa-tRNA-synt_II"/>
</dbReference>
<dbReference type="CDD" id="cd04317">
    <property type="entry name" value="EcAspRS_like_N"/>
    <property type="match status" value="1"/>
</dbReference>
<dbReference type="InterPro" id="IPR004524">
    <property type="entry name" value="Asp-tRNA-ligase_1"/>
</dbReference>
<dbReference type="Pfam" id="PF01336">
    <property type="entry name" value="tRNA_anti-codon"/>
    <property type="match status" value="1"/>
</dbReference>
<dbReference type="FunCoup" id="E8QY12">
    <property type="interactions" value="515"/>
</dbReference>
<dbReference type="GO" id="GO:0050560">
    <property type="term" value="F:aspartate-tRNA(Asn) ligase activity"/>
    <property type="evidence" value="ECO:0007669"/>
    <property type="project" value="UniProtKB-EC"/>
</dbReference>
<feature type="binding site" evidence="7">
    <location>
        <begin position="222"/>
        <end position="224"/>
    </location>
    <ligand>
        <name>ATP</name>
        <dbReference type="ChEBI" id="CHEBI:30616"/>
    </ligand>
</feature>
<dbReference type="InterPro" id="IPR006195">
    <property type="entry name" value="aa-tRNA-synth_II"/>
</dbReference>
<dbReference type="EC" id="6.1.1.23" evidence="7"/>
<dbReference type="OrthoDB" id="9802326at2"/>
<feature type="binding site" evidence="7">
    <location>
        <position position="490"/>
    </location>
    <ligand>
        <name>L-aspartate</name>
        <dbReference type="ChEBI" id="CHEBI:29991"/>
    </ligand>
</feature>
<dbReference type="NCBIfam" id="TIGR00459">
    <property type="entry name" value="aspS_bact"/>
    <property type="match status" value="1"/>
</dbReference>
<proteinExistence type="inferred from homology"/>
<keyword evidence="7" id="KW-0963">Cytoplasm</keyword>
<evidence type="ECO:0000256" key="3">
    <source>
        <dbReference type="ARBA" id="ARBA00022741"/>
    </source>
</evidence>
<feature type="domain" description="Aminoacyl-transfer RNA synthetases class-II family profile" evidence="8">
    <location>
        <begin position="145"/>
        <end position="569"/>
    </location>
</feature>
<dbReference type="Pfam" id="PF00152">
    <property type="entry name" value="tRNA-synt_2"/>
    <property type="match status" value="1"/>
</dbReference>
<dbReference type="SUPFAM" id="SSF55681">
    <property type="entry name" value="Class II aaRS and biotin synthetases"/>
    <property type="match status" value="1"/>
</dbReference>
<evidence type="ECO:0000313" key="9">
    <source>
        <dbReference type="EMBL" id="ADV62002.1"/>
    </source>
</evidence>
<dbReference type="PROSITE" id="PS50862">
    <property type="entry name" value="AA_TRNA_LIGASE_II"/>
    <property type="match status" value="1"/>
</dbReference>
<dbReference type="SUPFAM" id="SSF50249">
    <property type="entry name" value="Nucleic acid-binding proteins"/>
    <property type="match status" value="1"/>
</dbReference>
<evidence type="ECO:0000256" key="1">
    <source>
        <dbReference type="ARBA" id="ARBA00006303"/>
    </source>
</evidence>
<dbReference type="InterPro" id="IPR012340">
    <property type="entry name" value="NA-bd_OB-fold"/>
</dbReference>
<feature type="binding site" evidence="7">
    <location>
        <position position="483"/>
    </location>
    <ligand>
        <name>ATP</name>
        <dbReference type="ChEBI" id="CHEBI:30616"/>
    </ligand>
</feature>
<comment type="function">
    <text evidence="7">Aspartyl-tRNA synthetase with relaxed tRNA specificity since it is able to aspartylate not only its cognate tRNA(Asp) but also tRNA(Asn). Reaction proceeds in two steps: L-aspartate is first activated by ATP to form Asp-AMP and then transferred to the acceptor end of tRNA(Asp/Asn).</text>
</comment>
<evidence type="ECO:0000256" key="5">
    <source>
        <dbReference type="ARBA" id="ARBA00022917"/>
    </source>
</evidence>
<dbReference type="InParanoid" id="E8QY12"/>
<comment type="subcellular location">
    <subcellularLocation>
        <location evidence="7">Cytoplasm</location>
    </subcellularLocation>
</comment>
<dbReference type="AlphaFoldDB" id="E8QY12"/>
<name>E8QY12_ISOPI</name>
<dbReference type="GO" id="GO:0004815">
    <property type="term" value="F:aspartate-tRNA ligase activity"/>
    <property type="evidence" value="ECO:0007669"/>
    <property type="project" value="UniProtKB-UniRule"/>
</dbReference>
<dbReference type="PANTHER" id="PTHR22594:SF5">
    <property type="entry name" value="ASPARTATE--TRNA LIGASE, MITOCHONDRIAL"/>
    <property type="match status" value="1"/>
</dbReference>
<dbReference type="Gene3D" id="3.30.1360.30">
    <property type="entry name" value="GAD-like domain"/>
    <property type="match status" value="1"/>
</dbReference>
<dbReference type="InterPro" id="IPR045864">
    <property type="entry name" value="aa-tRNA-synth_II/BPL/LPL"/>
</dbReference>
<dbReference type="SUPFAM" id="SSF55261">
    <property type="entry name" value="GAD domain-like"/>
    <property type="match status" value="1"/>
</dbReference>
<comment type="catalytic activity">
    <reaction evidence="7">
        <text>tRNA(Asx) + L-aspartate + ATP = L-aspartyl-tRNA(Asx) + AMP + diphosphate</text>
        <dbReference type="Rhea" id="RHEA:18349"/>
        <dbReference type="Rhea" id="RHEA-COMP:9710"/>
        <dbReference type="Rhea" id="RHEA-COMP:9711"/>
        <dbReference type="ChEBI" id="CHEBI:29991"/>
        <dbReference type="ChEBI" id="CHEBI:30616"/>
        <dbReference type="ChEBI" id="CHEBI:33019"/>
        <dbReference type="ChEBI" id="CHEBI:78442"/>
        <dbReference type="ChEBI" id="CHEBI:78516"/>
        <dbReference type="ChEBI" id="CHEBI:456215"/>
        <dbReference type="EC" id="6.1.1.23"/>
    </reaction>
</comment>
<comment type="similarity">
    <text evidence="1 7">Belongs to the class-II aminoacyl-tRNA synthetase family. Type 1 subfamily.</text>
</comment>
<dbReference type="InterPro" id="IPR029351">
    <property type="entry name" value="GAD_dom"/>
</dbReference>
<keyword evidence="2 7" id="KW-0436">Ligase</keyword>
<dbReference type="InterPro" id="IPR047089">
    <property type="entry name" value="Asp-tRNA-ligase_1_N"/>
</dbReference>
<dbReference type="HOGENOM" id="CLU_014330_3_2_0"/>
<keyword evidence="3 7" id="KW-0547">Nucleotide-binding</keyword>